<organism evidence="1 2">
    <name type="scientific">Actinokineospora spheciospongiae</name>
    <dbReference type="NCBI Taxonomy" id="909613"/>
    <lineage>
        <taxon>Bacteria</taxon>
        <taxon>Bacillati</taxon>
        <taxon>Actinomycetota</taxon>
        <taxon>Actinomycetes</taxon>
        <taxon>Pseudonocardiales</taxon>
        <taxon>Pseudonocardiaceae</taxon>
        <taxon>Actinokineospora</taxon>
    </lineage>
</organism>
<reference evidence="1 2" key="1">
    <citation type="journal article" date="2014" name="Genome Announc.">
        <title>Draft Genome Sequence of the Antitrypanosomally Active Sponge-Associated Bacterium Actinokineospora sp. Strain EG49.</title>
        <authorList>
            <person name="Harjes J."/>
            <person name="Ryu T."/>
            <person name="Abdelmohsen U.R."/>
            <person name="Moitinho-Silva L."/>
            <person name="Horn H."/>
            <person name="Ravasi T."/>
            <person name="Hentschel U."/>
        </authorList>
    </citation>
    <scope>NUCLEOTIDE SEQUENCE [LARGE SCALE GENOMIC DNA]</scope>
    <source>
        <strain evidence="1 2">EG49</strain>
    </source>
</reference>
<protein>
    <recommendedName>
        <fullName evidence="3">ESX-1 secretion-associated protein</fullName>
    </recommendedName>
</protein>
<dbReference type="eggNOG" id="ENOG5032CE9">
    <property type="taxonomic scope" value="Bacteria"/>
</dbReference>
<dbReference type="OrthoDB" id="3695257at2"/>
<evidence type="ECO:0008006" key="3">
    <source>
        <dbReference type="Google" id="ProtNLM"/>
    </source>
</evidence>
<comment type="caution">
    <text evidence="1">The sequence shown here is derived from an EMBL/GenBank/DDBJ whole genome shotgun (WGS) entry which is preliminary data.</text>
</comment>
<name>W7ITB7_9PSEU</name>
<dbReference type="AlphaFoldDB" id="W7ITB7"/>
<accession>A0A8E3BGU4</accession>
<proteinExistence type="predicted"/>
<dbReference type="Proteomes" id="UP000019277">
    <property type="component" value="Unassembled WGS sequence"/>
</dbReference>
<sequence length="104" mass="10958">MATIKVDPTWVSQYAYNVGEAAEVLSEGAAVLRTAPLTSETFGTLGDTVRVTESYLRAAEALRTQLTRGVEALKSASTSLTQVAEKYESSDGDGIASINRSGQA</sequence>
<gene>
    <name evidence="1" type="ORF">UO65_1265</name>
</gene>
<accession>W7ITB7</accession>
<evidence type="ECO:0000313" key="2">
    <source>
        <dbReference type="Proteomes" id="UP000019277"/>
    </source>
</evidence>
<keyword evidence="2" id="KW-1185">Reference proteome</keyword>
<dbReference type="RefSeq" id="WP_052020789.1">
    <property type="nucleotide sequence ID" value="NZ_AYXG01000043.1"/>
</dbReference>
<evidence type="ECO:0000313" key="1">
    <source>
        <dbReference type="EMBL" id="EWC63588.1"/>
    </source>
</evidence>
<dbReference type="EMBL" id="AYXG01000043">
    <property type="protein sequence ID" value="EWC63588.1"/>
    <property type="molecule type" value="Genomic_DNA"/>
</dbReference>
<dbReference type="STRING" id="909613.UO65_1265"/>